<evidence type="ECO:0000313" key="1">
    <source>
        <dbReference type="EMBL" id="BAU93344.1"/>
    </source>
</evidence>
<reference evidence="1 2" key="1">
    <citation type="journal article" date="2016" name="Genome Announc.">
        <title>Complete Genome Sequence of Methylobacterium populi P-1M, Isolated from Pink-Pigmented Household Biofilm.</title>
        <authorList>
            <person name="Morohoshi T."/>
            <person name="Ikeda T."/>
        </authorList>
    </citation>
    <scope>NUCLEOTIDE SEQUENCE [LARGE SCALE GENOMIC DNA]</scope>
    <source>
        <strain evidence="1 2">P-1M</strain>
    </source>
</reference>
<dbReference type="EMBL" id="AP014809">
    <property type="protein sequence ID" value="BAU93344.1"/>
    <property type="molecule type" value="Genomic_DNA"/>
</dbReference>
<dbReference type="Proteomes" id="UP000218288">
    <property type="component" value="Chromosome"/>
</dbReference>
<dbReference type="AlphaFoldDB" id="A0A160PJW4"/>
<organism evidence="1 2">
    <name type="scientific">Methylorubrum populi</name>
    <dbReference type="NCBI Taxonomy" id="223967"/>
    <lineage>
        <taxon>Bacteria</taxon>
        <taxon>Pseudomonadati</taxon>
        <taxon>Pseudomonadota</taxon>
        <taxon>Alphaproteobacteria</taxon>
        <taxon>Hyphomicrobiales</taxon>
        <taxon>Methylobacteriaceae</taxon>
        <taxon>Methylorubrum</taxon>
    </lineage>
</organism>
<gene>
    <name evidence="1" type="ORF">MPPM_4739</name>
</gene>
<name>A0A160PJW4_9HYPH</name>
<dbReference type="RefSeq" id="WP_096487092.1">
    <property type="nucleotide sequence ID" value="NZ_AP014809.1"/>
</dbReference>
<proteinExistence type="predicted"/>
<sequence length="271" mass="29798">MDQSYVDAAAAVEGVAQELEGIGRSGSAKMLRNAFDALLGVDEAADLPPADDATRRTVVQAWDRYRQGVGATEVADLKRENADLIARNFACGQQLEEMSDALMIAERDVSEAARDVLAERRRQIEVEGWTPEHDDAHNGGQLAAAAAAYATAGRQLDALGGPGPLWPWELQWWKPRSYRDNLVKAGALILAEIERLDRRRLQVSAGRENSETYEKARAIAEAAANRWDKFSDTAGVRWLTDAIMEFGALPRDDGRCMCAACRDARERTKPA</sequence>
<accession>A0A160PJW4</accession>
<dbReference type="OrthoDB" id="5465318at2"/>
<protein>
    <submittedName>
        <fullName evidence="1">Uncharacterized protein</fullName>
    </submittedName>
</protein>
<evidence type="ECO:0000313" key="2">
    <source>
        <dbReference type="Proteomes" id="UP000218288"/>
    </source>
</evidence>